<keyword evidence="8" id="KW-1185">Reference proteome</keyword>
<keyword evidence="3" id="KW-0143">Chaperone</keyword>
<proteinExistence type="inferred from homology"/>
<evidence type="ECO:0000256" key="1">
    <source>
        <dbReference type="ARBA" id="ARBA00022741"/>
    </source>
</evidence>
<dbReference type="PANTHER" id="PTHR13748">
    <property type="entry name" value="COBW-RELATED"/>
    <property type="match status" value="1"/>
</dbReference>
<dbReference type="SUPFAM" id="SSF52540">
    <property type="entry name" value="P-loop containing nucleoside triphosphate hydrolases"/>
    <property type="match status" value="1"/>
</dbReference>
<gene>
    <name evidence="7" type="ORF">GBA63_03930</name>
</gene>
<dbReference type="EMBL" id="CP045119">
    <property type="protein sequence ID" value="QIN81884.1"/>
    <property type="molecule type" value="Genomic_DNA"/>
</dbReference>
<dbReference type="InterPro" id="IPR003495">
    <property type="entry name" value="CobW/HypB/UreG_nucleotide-bd"/>
</dbReference>
<dbReference type="GO" id="GO:0005737">
    <property type="term" value="C:cytoplasm"/>
    <property type="evidence" value="ECO:0007669"/>
    <property type="project" value="TreeGrafter"/>
</dbReference>
<dbReference type="Pfam" id="PF07683">
    <property type="entry name" value="CobW_C"/>
    <property type="match status" value="1"/>
</dbReference>
<dbReference type="InterPro" id="IPR027417">
    <property type="entry name" value="P-loop_NTPase"/>
</dbReference>
<protein>
    <submittedName>
        <fullName evidence="7">GTP-binding protein</fullName>
    </submittedName>
</protein>
<reference evidence="7 8" key="1">
    <citation type="submission" date="2019-10" db="EMBL/GenBank/DDBJ databases">
        <title>Rubrobacter sp nov SCSIO 52090 isolated from a deep-sea sediment in the South China Sea.</title>
        <authorList>
            <person name="Chen R.W."/>
        </authorList>
    </citation>
    <scope>NUCLEOTIDE SEQUENCE [LARGE SCALE GENOMIC DNA]</scope>
    <source>
        <strain evidence="7 8">SCSIO 52909</strain>
    </source>
</reference>
<comment type="similarity">
    <text evidence="4">Belongs to the SIMIBI class G3E GTPase family. ZNG1 subfamily.</text>
</comment>
<keyword evidence="2" id="KW-0378">Hydrolase</keyword>
<keyword evidence="1" id="KW-0547">Nucleotide-binding</keyword>
<dbReference type="Proteomes" id="UP000501452">
    <property type="component" value="Chromosome"/>
</dbReference>
<dbReference type="GO" id="GO:0000166">
    <property type="term" value="F:nucleotide binding"/>
    <property type="evidence" value="ECO:0007669"/>
    <property type="project" value="UniProtKB-KW"/>
</dbReference>
<evidence type="ECO:0000256" key="4">
    <source>
        <dbReference type="ARBA" id="ARBA00034320"/>
    </source>
</evidence>
<dbReference type="AlphaFoldDB" id="A0A6G8Q5W6"/>
<dbReference type="InterPro" id="IPR011629">
    <property type="entry name" value="CobW-like_C"/>
</dbReference>
<evidence type="ECO:0000313" key="7">
    <source>
        <dbReference type="EMBL" id="QIN81884.1"/>
    </source>
</evidence>
<comment type="catalytic activity">
    <reaction evidence="5">
        <text>GTP + H2O = GDP + phosphate + H(+)</text>
        <dbReference type="Rhea" id="RHEA:19669"/>
        <dbReference type="ChEBI" id="CHEBI:15377"/>
        <dbReference type="ChEBI" id="CHEBI:15378"/>
        <dbReference type="ChEBI" id="CHEBI:37565"/>
        <dbReference type="ChEBI" id="CHEBI:43474"/>
        <dbReference type="ChEBI" id="CHEBI:58189"/>
    </reaction>
    <physiologicalReaction direction="left-to-right" evidence="5">
        <dbReference type="Rhea" id="RHEA:19670"/>
    </physiologicalReaction>
</comment>
<evidence type="ECO:0000256" key="5">
    <source>
        <dbReference type="ARBA" id="ARBA00049117"/>
    </source>
</evidence>
<name>A0A6G8Q5W6_9ACTN</name>
<dbReference type="InterPro" id="IPR036627">
    <property type="entry name" value="CobW-likC_sf"/>
</dbReference>
<dbReference type="InterPro" id="IPR051316">
    <property type="entry name" value="Zinc-reg_GTPase_activator"/>
</dbReference>
<dbReference type="Pfam" id="PF02492">
    <property type="entry name" value="cobW"/>
    <property type="match status" value="1"/>
</dbReference>
<dbReference type="SMART" id="SM00833">
    <property type="entry name" value="CobW_C"/>
    <property type="match status" value="1"/>
</dbReference>
<dbReference type="GO" id="GO:0016787">
    <property type="term" value="F:hydrolase activity"/>
    <property type="evidence" value="ECO:0007669"/>
    <property type="project" value="UniProtKB-KW"/>
</dbReference>
<dbReference type="Gene3D" id="3.30.1220.10">
    <property type="entry name" value="CobW-like, C-terminal domain"/>
    <property type="match status" value="1"/>
</dbReference>
<evidence type="ECO:0000256" key="3">
    <source>
        <dbReference type="ARBA" id="ARBA00023186"/>
    </source>
</evidence>
<dbReference type="CDD" id="cd03112">
    <property type="entry name" value="CobW-like"/>
    <property type="match status" value="1"/>
</dbReference>
<evidence type="ECO:0000256" key="2">
    <source>
        <dbReference type="ARBA" id="ARBA00022801"/>
    </source>
</evidence>
<dbReference type="Gene3D" id="3.40.50.300">
    <property type="entry name" value="P-loop containing nucleotide triphosphate hydrolases"/>
    <property type="match status" value="1"/>
</dbReference>
<sequence length="339" mass="36159">MADGRATRPVTIVTGFLGSGKTTLLGRVLSEPSMRNTAVLVNEFGEVGLDHHLLRRVDERAVLLGNGCVCCTTREDLVEALLELLDLDQRGEIPRLDRVVVETTGLADPAPILHTIFVDPVLQHHFSVDLVLTTVDAVNGDLHLNRNPESVKQIAAADKIVVTKTDAADPGSAKNLRSRLGAINPSARVIEASFGETDVDELFRPNGAGSHAVPEVPAGEAHDVGETHSVSLTFDGSVDWTAFGIWLSMLLHARGEDVLRVKGLLDVGEAGPVVVNGVQHTIHPPEHLDRWPDEDHGSRIVFITKGIGPEELVGSLDAFRGLLGARPLPLGAGQAVPSS</sequence>
<dbReference type="KEGG" id="rub:GBA63_03930"/>
<evidence type="ECO:0000313" key="8">
    <source>
        <dbReference type="Proteomes" id="UP000501452"/>
    </source>
</evidence>
<organism evidence="7 8">
    <name type="scientific">Rubrobacter tropicus</name>
    <dbReference type="NCBI Taxonomy" id="2653851"/>
    <lineage>
        <taxon>Bacteria</taxon>
        <taxon>Bacillati</taxon>
        <taxon>Actinomycetota</taxon>
        <taxon>Rubrobacteria</taxon>
        <taxon>Rubrobacterales</taxon>
        <taxon>Rubrobacteraceae</taxon>
        <taxon>Rubrobacter</taxon>
    </lineage>
</organism>
<feature type="domain" description="CobW C-terminal" evidence="6">
    <location>
        <begin position="227"/>
        <end position="320"/>
    </location>
</feature>
<dbReference type="SUPFAM" id="SSF90002">
    <property type="entry name" value="Hypothetical protein YjiA, C-terminal domain"/>
    <property type="match status" value="1"/>
</dbReference>
<dbReference type="PANTHER" id="PTHR13748:SF62">
    <property type="entry name" value="COBW DOMAIN-CONTAINING PROTEIN"/>
    <property type="match status" value="1"/>
</dbReference>
<dbReference type="RefSeq" id="WP_166173677.1">
    <property type="nucleotide sequence ID" value="NZ_CP045119.1"/>
</dbReference>
<evidence type="ECO:0000259" key="6">
    <source>
        <dbReference type="SMART" id="SM00833"/>
    </source>
</evidence>
<accession>A0A6G8Q5W6</accession>